<keyword evidence="2" id="KW-1185">Reference proteome</keyword>
<name>A0A178K9Y8_9GAMM</name>
<dbReference type="RefSeq" id="WP_068332420.1">
    <property type="nucleotide sequence ID" value="NZ_LVHF01000028.1"/>
</dbReference>
<reference evidence="1 2" key="1">
    <citation type="submission" date="2016-03" db="EMBL/GenBank/DDBJ databases">
        <title>Photobacterium proteolyticum sp. nov. a protease producing bacterium isolated from ocean sediments of Laizhou Bay.</title>
        <authorList>
            <person name="Li Y."/>
        </authorList>
    </citation>
    <scope>NUCLEOTIDE SEQUENCE [LARGE SCALE GENOMIC DNA]</scope>
    <source>
        <strain evidence="1 2">R-40508</strain>
    </source>
</reference>
<dbReference type="OrthoDB" id="5828827at2"/>
<dbReference type="EMBL" id="LVHF01000028">
    <property type="protein sequence ID" value="OAN13775.1"/>
    <property type="molecule type" value="Genomic_DNA"/>
</dbReference>
<proteinExistence type="predicted"/>
<accession>A0A178K9Y8</accession>
<comment type="caution">
    <text evidence="1">The sequence shown here is derived from an EMBL/GenBank/DDBJ whole genome shotgun (WGS) entry which is preliminary data.</text>
</comment>
<sequence>MIYSFEILIVDKLRRDIDALGDLISQRAIFSDVVLSEKEGEFYLSYAREGCSYNDEAFNAIEEIDTIDGLACLLVNNLDEC</sequence>
<dbReference type="STRING" id="858640.A3K86_14535"/>
<evidence type="ECO:0000313" key="2">
    <source>
        <dbReference type="Proteomes" id="UP000078503"/>
    </source>
</evidence>
<organism evidence="1 2">
    <name type="scientific">Photobacterium jeanii</name>
    <dbReference type="NCBI Taxonomy" id="858640"/>
    <lineage>
        <taxon>Bacteria</taxon>
        <taxon>Pseudomonadati</taxon>
        <taxon>Pseudomonadota</taxon>
        <taxon>Gammaproteobacteria</taxon>
        <taxon>Vibrionales</taxon>
        <taxon>Vibrionaceae</taxon>
        <taxon>Photobacterium</taxon>
    </lineage>
</organism>
<evidence type="ECO:0000313" key="1">
    <source>
        <dbReference type="EMBL" id="OAN13775.1"/>
    </source>
</evidence>
<dbReference type="Proteomes" id="UP000078503">
    <property type="component" value="Unassembled WGS sequence"/>
</dbReference>
<protein>
    <submittedName>
        <fullName evidence="1">Uncharacterized protein</fullName>
    </submittedName>
</protein>
<gene>
    <name evidence="1" type="ORF">A3K86_14535</name>
</gene>
<dbReference type="AlphaFoldDB" id="A0A178K9Y8"/>